<protein>
    <submittedName>
        <fullName evidence="2">Uncharacterized protein</fullName>
    </submittedName>
</protein>
<organism evidence="2 3">
    <name type="scientific">Nonomuraea muscovyensis</name>
    <dbReference type="NCBI Taxonomy" id="1124761"/>
    <lineage>
        <taxon>Bacteria</taxon>
        <taxon>Bacillati</taxon>
        <taxon>Actinomycetota</taxon>
        <taxon>Actinomycetes</taxon>
        <taxon>Streptosporangiales</taxon>
        <taxon>Streptosporangiaceae</taxon>
        <taxon>Nonomuraea</taxon>
    </lineage>
</organism>
<dbReference type="Proteomes" id="UP000583800">
    <property type="component" value="Unassembled WGS sequence"/>
</dbReference>
<feature type="region of interest" description="Disordered" evidence="1">
    <location>
        <begin position="1"/>
        <end position="26"/>
    </location>
</feature>
<keyword evidence="3" id="KW-1185">Reference proteome</keyword>
<sequence>MPDVQGHRTPRRFATSEGPYPGTDMTRLMENGCFPRMRIKESKRDVIGLWGLAPAPDDWPRYRTVYCLAVPLDGRKMTRRVVR</sequence>
<dbReference type="AlphaFoldDB" id="A0A7X0C0C7"/>
<evidence type="ECO:0000313" key="3">
    <source>
        <dbReference type="Proteomes" id="UP000583800"/>
    </source>
</evidence>
<reference evidence="2 3" key="1">
    <citation type="submission" date="2020-08" db="EMBL/GenBank/DDBJ databases">
        <title>Sequencing the genomes of 1000 actinobacteria strains.</title>
        <authorList>
            <person name="Klenk H.-P."/>
        </authorList>
    </citation>
    <scope>NUCLEOTIDE SEQUENCE [LARGE SCALE GENOMIC DNA]</scope>
    <source>
        <strain evidence="2 3">DSM 45913</strain>
    </source>
</reference>
<dbReference type="EMBL" id="JACHJB010000001">
    <property type="protein sequence ID" value="MBB6345135.1"/>
    <property type="molecule type" value="Genomic_DNA"/>
</dbReference>
<accession>A0A7X0C0C7</accession>
<evidence type="ECO:0000313" key="2">
    <source>
        <dbReference type="EMBL" id="MBB6345135.1"/>
    </source>
</evidence>
<name>A0A7X0C0C7_9ACTN</name>
<proteinExistence type="predicted"/>
<evidence type="ECO:0000256" key="1">
    <source>
        <dbReference type="SAM" id="MobiDB-lite"/>
    </source>
</evidence>
<gene>
    <name evidence="2" type="ORF">FHU36_001644</name>
</gene>
<comment type="caution">
    <text evidence="2">The sequence shown here is derived from an EMBL/GenBank/DDBJ whole genome shotgun (WGS) entry which is preliminary data.</text>
</comment>